<keyword evidence="2" id="KW-1185">Reference proteome</keyword>
<organism evidence="1 2">
    <name type="scientific">Flavobacterium omnivorum</name>
    <dbReference type="NCBI Taxonomy" id="178355"/>
    <lineage>
        <taxon>Bacteria</taxon>
        <taxon>Pseudomonadati</taxon>
        <taxon>Bacteroidota</taxon>
        <taxon>Flavobacteriia</taxon>
        <taxon>Flavobacteriales</taxon>
        <taxon>Flavobacteriaceae</taxon>
        <taxon>Flavobacterium</taxon>
    </lineage>
</organism>
<protein>
    <submittedName>
        <fullName evidence="1">Uncharacterized protein</fullName>
    </submittedName>
</protein>
<accession>A0A1G8AQJ6</accession>
<dbReference type="EMBL" id="FNDB01000005">
    <property type="protein sequence ID" value="SDH23238.1"/>
    <property type="molecule type" value="Genomic_DNA"/>
</dbReference>
<dbReference type="Proteomes" id="UP000199274">
    <property type="component" value="Unassembled WGS sequence"/>
</dbReference>
<evidence type="ECO:0000313" key="1">
    <source>
        <dbReference type="EMBL" id="SDH23238.1"/>
    </source>
</evidence>
<dbReference type="AlphaFoldDB" id="A0A1G8AQJ6"/>
<dbReference type="STRING" id="178355.SAMN04488062_105128"/>
<proteinExistence type="predicted"/>
<gene>
    <name evidence="1" type="ORF">SAMN04488062_105128</name>
</gene>
<sequence length="77" mass="8741">MGKIKSNRTGVNQYPKSSFVIPSQKQKGFESHAEADPVIAKTINIIVSWKLVSMPQRFFSLFILIYNQYKGSDTVCE</sequence>
<reference evidence="2" key="1">
    <citation type="submission" date="2016-10" db="EMBL/GenBank/DDBJ databases">
        <authorList>
            <person name="Varghese N."/>
            <person name="Submissions S."/>
        </authorList>
    </citation>
    <scope>NUCLEOTIDE SEQUENCE [LARGE SCALE GENOMIC DNA]</scope>
    <source>
        <strain evidence="2">CGMCC 1.2747</strain>
    </source>
</reference>
<name>A0A1G8AQJ6_9FLAO</name>
<evidence type="ECO:0000313" key="2">
    <source>
        <dbReference type="Proteomes" id="UP000199274"/>
    </source>
</evidence>